<keyword evidence="14" id="KW-1185">Reference proteome</keyword>
<evidence type="ECO:0000256" key="3">
    <source>
        <dbReference type="ARBA" id="ARBA00022664"/>
    </source>
</evidence>
<feature type="compositionally biased region" description="Basic and acidic residues" evidence="11">
    <location>
        <begin position="617"/>
        <end position="628"/>
    </location>
</feature>
<feature type="region of interest" description="Disordered" evidence="11">
    <location>
        <begin position="1025"/>
        <end position="1119"/>
    </location>
</feature>
<name>A0A4S2N8G0_9PEZI</name>
<keyword evidence="4" id="KW-0677">Repeat</keyword>
<feature type="compositionally biased region" description="Basic and acidic residues" evidence="11">
    <location>
        <begin position="1025"/>
        <end position="1051"/>
    </location>
</feature>
<dbReference type="InterPro" id="IPR012677">
    <property type="entry name" value="Nucleotide-bd_a/b_plait_sf"/>
</dbReference>
<evidence type="ECO:0000256" key="8">
    <source>
        <dbReference type="ARBA" id="ARBA00093374"/>
    </source>
</evidence>
<dbReference type="Gene3D" id="1.25.40.10">
    <property type="entry name" value="Tetratricopeptide repeat domain"/>
    <property type="match status" value="2"/>
</dbReference>
<dbReference type="SUPFAM" id="SSF54928">
    <property type="entry name" value="RNA-binding domain, RBD"/>
    <property type="match status" value="3"/>
</dbReference>
<keyword evidence="6" id="KW-0508">mRNA splicing</keyword>
<dbReference type="InParanoid" id="A0A4S2N8G0"/>
<dbReference type="GO" id="GO:0003723">
    <property type="term" value="F:RNA binding"/>
    <property type="evidence" value="ECO:0007669"/>
    <property type="project" value="UniProtKB-UniRule"/>
</dbReference>
<dbReference type="PROSITE" id="PS50102">
    <property type="entry name" value="RRM"/>
    <property type="match status" value="4"/>
</dbReference>
<dbReference type="SMART" id="SM00386">
    <property type="entry name" value="HAT"/>
    <property type="match status" value="4"/>
</dbReference>
<evidence type="ECO:0000256" key="6">
    <source>
        <dbReference type="ARBA" id="ARBA00023187"/>
    </source>
</evidence>
<dbReference type="Proteomes" id="UP000298138">
    <property type="component" value="Unassembled WGS sequence"/>
</dbReference>
<dbReference type="Pfam" id="PF16842">
    <property type="entry name" value="RRM_occluded"/>
    <property type="match status" value="1"/>
</dbReference>
<feature type="domain" description="RRM" evidence="12">
    <location>
        <begin position="947"/>
        <end position="1019"/>
    </location>
</feature>
<dbReference type="CDD" id="cd12299">
    <property type="entry name" value="RRM4_Prp24"/>
    <property type="match status" value="1"/>
</dbReference>
<evidence type="ECO:0000313" key="14">
    <source>
        <dbReference type="Proteomes" id="UP000298138"/>
    </source>
</evidence>
<dbReference type="SUPFAM" id="SSF48452">
    <property type="entry name" value="TPR-like"/>
    <property type="match status" value="1"/>
</dbReference>
<evidence type="ECO:0000256" key="10">
    <source>
        <dbReference type="PROSITE-ProRule" id="PRU00176"/>
    </source>
</evidence>
<dbReference type="SMART" id="SM00360">
    <property type="entry name" value="RRM"/>
    <property type="match status" value="4"/>
</dbReference>
<dbReference type="Gene3D" id="3.30.70.330">
    <property type="match status" value="4"/>
</dbReference>
<dbReference type="Pfam" id="PF00076">
    <property type="entry name" value="RRM_1"/>
    <property type="match status" value="3"/>
</dbReference>
<dbReference type="GO" id="GO:0005688">
    <property type="term" value="C:U6 snRNP"/>
    <property type="evidence" value="ECO:0007669"/>
    <property type="project" value="UniProtKB-ARBA"/>
</dbReference>
<feature type="compositionally biased region" description="Polar residues" evidence="11">
    <location>
        <begin position="902"/>
        <end position="915"/>
    </location>
</feature>
<feature type="compositionally biased region" description="Low complexity" evidence="11">
    <location>
        <begin position="916"/>
        <end position="934"/>
    </location>
</feature>
<evidence type="ECO:0000256" key="7">
    <source>
        <dbReference type="ARBA" id="ARBA00023242"/>
    </source>
</evidence>
<keyword evidence="5 10" id="KW-0694">RNA-binding</keyword>
<comment type="subcellular location">
    <subcellularLocation>
        <location evidence="2">Nucleus</location>
    </subcellularLocation>
</comment>
<dbReference type="FunFam" id="3.30.70.330:FF:000365">
    <property type="entry name" value="U4/U6 snRNA-associated-splicing factor PRP24"/>
    <property type="match status" value="1"/>
</dbReference>
<keyword evidence="7" id="KW-0539">Nucleus</keyword>
<evidence type="ECO:0000313" key="13">
    <source>
        <dbReference type="EMBL" id="TGZ85682.1"/>
    </source>
</evidence>
<comment type="function">
    <text evidence="8">Functions as a recycling factor of the spliceosome, a machinery that forms on each precursor-messenger RNA (pre-mRNA) and catalyzes the removal of introns. Chaperones the re-annealing of U4 and U6 snRNAs (small nuclear RNAs) released from previous rounds of splicing, an initial step in reforming the U4/U6-U5 tri-snRNP (small nuclear ribonucleoprotein) that can reassemble into another spliceosome complex; this step involves binding U6 and facilitating the unwinding of the U6 internal stem loop, followed by base-pairing of U6 to U4.</text>
</comment>
<feature type="compositionally biased region" description="Basic and acidic residues" evidence="11">
    <location>
        <begin position="1078"/>
        <end position="1112"/>
    </location>
</feature>
<dbReference type="InterPro" id="IPR031766">
    <property type="entry name" value="RRM_occluded"/>
</dbReference>
<dbReference type="GO" id="GO:0006397">
    <property type="term" value="P:mRNA processing"/>
    <property type="evidence" value="ECO:0007669"/>
    <property type="project" value="UniProtKB-KW"/>
</dbReference>
<organism evidence="13 14">
    <name type="scientific">Ascodesmis nigricans</name>
    <dbReference type="NCBI Taxonomy" id="341454"/>
    <lineage>
        <taxon>Eukaryota</taxon>
        <taxon>Fungi</taxon>
        <taxon>Dikarya</taxon>
        <taxon>Ascomycota</taxon>
        <taxon>Pezizomycotina</taxon>
        <taxon>Pezizomycetes</taxon>
        <taxon>Pezizales</taxon>
        <taxon>Ascodesmidaceae</taxon>
        <taxon>Ascodesmis</taxon>
    </lineage>
</organism>
<dbReference type="InterPro" id="IPR011990">
    <property type="entry name" value="TPR-like_helical_dom_sf"/>
</dbReference>
<dbReference type="STRING" id="341454.A0A4S2N8G0"/>
<feature type="domain" description="RRM" evidence="12">
    <location>
        <begin position="656"/>
        <end position="731"/>
    </location>
</feature>
<feature type="region of interest" description="Disordered" evidence="11">
    <location>
        <begin position="900"/>
        <end position="941"/>
    </location>
</feature>
<sequence>MADPDVTPAPLDPNVEPLGDEDYKELERLMITVTDKPYQYVAHIQVIDLLRRAFLSAVGERQGLLKELRRAREELVVLFPMKECMWLEWIKDERHEAKTYEDRLLVMEMCGRAVVDQAASTKLWRQYAQFVEEQAHDAATKTKEELMMDDAQFTTFRGLFDEVVVLDTYRQGSEATSIDIADSPQLWDRYRDLLVEKLEKDPTQEALTKVFSLYESRLAVPHANIAETFSSFSSFVTRYYNADYEQIMVKYNKIYSVSAEKWGAREVSELHLKREVDAHRDPTPDEWTIWINYVGWETQQAEKTLDIQMAFSLYERFLLRFGEMAAVWEDYVFFMLEKLPSPEPDNPDEPHDPKVISLMRRATRSCPWSGTLWAQYILALEHNRKPFDLISQVKHEATRTGLLDLAGIEEVVRINIAWCGYLTRYAFASNSNQVLAEDAFDTAEMGIREATTEMNAGPAKDHHYRIPRAQINFYTRAKKFEFARKIWKDLAKTFGKSSEFWLRWYNWELANAGDAAAAKVIERAANTRDLDWPETVLETWKTHVENSGSAKQIEGMVVVYRRLMRAVLEKREAEAAALAEQQRQQQEAERQHAASLAPPTPSTGKRRRSDLEIGGEEEQRAKKSKQEDEKEEPVVAMADQGPPTAAQIAKRDRENCTIIVKNLPPNYPEVKVRQLFRECGQINSLKIINEANNTSSTATVEFDSKDDTLSAQVKDQKVVDDHVISVQIGTGSTLYVTNFPPIADDTFIRDLFKDFGHIVDIRFPSLKYNTNRRFCYVQFASAGEAKAATALHGSQLGEKETLIVLISAPNQKKERSGATHEGREIYIRNIDFSASEAEVKDIFEKYGDIEKIRLPPGPRKGTHKGFGFIVFSQKSAANAACAESGTQLKARQLDVSIASPHPVTTTSNKPPRSSSPAVANGDVAPAAAGAASTATPPPPSFDQIQSKTLSLLSLADTVSEPRLRHLLEPFGPIRKLQLRPNHGGAIVEFHNTADAGRCSLAMEGKEIDGKRIRVGRYEELLKEKPEKKEKKGTWKSRKELEEEKEQREGKVVGKGVLMRSSGREGARRGLGFKGALVKRKEEKKEGGTVDKGGAKKDDAAGKKGKSNDDFKKMFLKAGQ</sequence>
<dbReference type="InterPro" id="IPR000504">
    <property type="entry name" value="RRM_dom"/>
</dbReference>
<evidence type="ECO:0000256" key="5">
    <source>
        <dbReference type="ARBA" id="ARBA00022884"/>
    </source>
</evidence>
<gene>
    <name evidence="13" type="ORF">EX30DRAFT_301364</name>
</gene>
<comment type="function">
    <text evidence="1">Component of the cleavage factor IA (CFIA) complex, which is involved in the endonucleolytic cleavage during polyadenylation-dependent pre-mRNA 3'-end formation.</text>
</comment>
<dbReference type="PANTHER" id="PTHR24012">
    <property type="entry name" value="RNA BINDING PROTEIN"/>
    <property type="match status" value="1"/>
</dbReference>
<feature type="region of interest" description="Disordered" evidence="11">
    <location>
        <begin position="578"/>
        <end position="645"/>
    </location>
</feature>
<dbReference type="InterPro" id="IPR035979">
    <property type="entry name" value="RBD_domain_sf"/>
</dbReference>
<dbReference type="Pfam" id="PF05843">
    <property type="entry name" value="Suf"/>
    <property type="match status" value="1"/>
</dbReference>
<keyword evidence="3" id="KW-0507">mRNA processing</keyword>
<evidence type="ECO:0000256" key="11">
    <source>
        <dbReference type="SAM" id="MobiDB-lite"/>
    </source>
</evidence>
<dbReference type="EMBL" id="ML220112">
    <property type="protein sequence ID" value="TGZ85682.1"/>
    <property type="molecule type" value="Genomic_DNA"/>
</dbReference>
<evidence type="ECO:0000256" key="2">
    <source>
        <dbReference type="ARBA" id="ARBA00004123"/>
    </source>
</evidence>
<feature type="domain" description="RRM" evidence="12">
    <location>
        <begin position="732"/>
        <end position="809"/>
    </location>
</feature>
<dbReference type="CDD" id="cd12296">
    <property type="entry name" value="RRM1_Prp24"/>
    <property type="match status" value="1"/>
</dbReference>
<accession>A0A4S2N8G0</accession>
<proteinExistence type="predicted"/>
<evidence type="ECO:0000256" key="4">
    <source>
        <dbReference type="ARBA" id="ARBA00022737"/>
    </source>
</evidence>
<reference evidence="13 14" key="1">
    <citation type="submission" date="2019-04" db="EMBL/GenBank/DDBJ databases">
        <title>Comparative genomics and transcriptomics to analyze fruiting body development in filamentous ascomycetes.</title>
        <authorList>
            <consortium name="DOE Joint Genome Institute"/>
            <person name="Lutkenhaus R."/>
            <person name="Traeger S."/>
            <person name="Breuer J."/>
            <person name="Kuo A."/>
            <person name="Lipzen A."/>
            <person name="Pangilinan J."/>
            <person name="Dilworth D."/>
            <person name="Sandor L."/>
            <person name="Poggeler S."/>
            <person name="Barry K."/>
            <person name="Grigoriev I.V."/>
            <person name="Nowrousian M."/>
        </authorList>
    </citation>
    <scope>NUCLEOTIDE SEQUENCE [LARGE SCALE GENOMIC DNA]</scope>
    <source>
        <strain evidence="13 14">CBS 389.68</strain>
    </source>
</reference>
<evidence type="ECO:0000256" key="9">
    <source>
        <dbReference type="ARBA" id="ARBA00093627"/>
    </source>
</evidence>
<dbReference type="InterPro" id="IPR034397">
    <property type="entry name" value="Prp24_RRM1"/>
</dbReference>
<evidence type="ECO:0000259" key="12">
    <source>
        <dbReference type="PROSITE" id="PS50102"/>
    </source>
</evidence>
<evidence type="ECO:0000256" key="1">
    <source>
        <dbReference type="ARBA" id="ARBA00002863"/>
    </source>
</evidence>
<dbReference type="InterPro" id="IPR008847">
    <property type="entry name" value="Suf"/>
</dbReference>
<dbReference type="AlphaFoldDB" id="A0A4S2N8G0"/>
<feature type="domain" description="RRM" evidence="12">
    <location>
        <begin position="823"/>
        <end position="900"/>
    </location>
</feature>
<dbReference type="OrthoDB" id="360390at2759"/>
<dbReference type="InterPro" id="IPR003107">
    <property type="entry name" value="HAT"/>
</dbReference>
<dbReference type="GO" id="GO:0008380">
    <property type="term" value="P:RNA splicing"/>
    <property type="evidence" value="ECO:0007669"/>
    <property type="project" value="UniProtKB-KW"/>
</dbReference>
<protein>
    <recommendedName>
        <fullName evidence="9">U4/U6 snRNA-associated-splicing factor PRP24</fullName>
    </recommendedName>
</protein>